<evidence type="ECO:0000256" key="11">
    <source>
        <dbReference type="ARBA" id="ARBA00048679"/>
    </source>
</evidence>
<keyword evidence="4" id="KW-0723">Serine/threonine-protein kinase</keyword>
<dbReference type="GO" id="GO:0004674">
    <property type="term" value="F:protein serine/threonine kinase activity"/>
    <property type="evidence" value="ECO:0007669"/>
    <property type="project" value="UniProtKB-KW"/>
</dbReference>
<evidence type="ECO:0000259" key="13">
    <source>
        <dbReference type="PROSITE" id="PS50011"/>
    </source>
</evidence>
<comment type="catalytic activity">
    <reaction evidence="10">
        <text>L-threonyl-[protein] + ATP = O-phospho-L-threonyl-[protein] + ADP + H(+)</text>
        <dbReference type="Rhea" id="RHEA:46608"/>
        <dbReference type="Rhea" id="RHEA-COMP:11060"/>
        <dbReference type="Rhea" id="RHEA-COMP:11605"/>
        <dbReference type="ChEBI" id="CHEBI:15378"/>
        <dbReference type="ChEBI" id="CHEBI:30013"/>
        <dbReference type="ChEBI" id="CHEBI:30616"/>
        <dbReference type="ChEBI" id="CHEBI:61977"/>
        <dbReference type="ChEBI" id="CHEBI:456216"/>
        <dbReference type="EC" id="2.7.11.1"/>
    </reaction>
</comment>
<evidence type="ECO:0000313" key="14">
    <source>
        <dbReference type="Proteomes" id="UP000887540"/>
    </source>
</evidence>
<evidence type="ECO:0000256" key="12">
    <source>
        <dbReference type="PROSITE-ProRule" id="PRU10141"/>
    </source>
</evidence>
<evidence type="ECO:0000256" key="7">
    <source>
        <dbReference type="ARBA" id="ARBA00022777"/>
    </source>
</evidence>
<evidence type="ECO:0000313" key="15">
    <source>
        <dbReference type="WBParaSite" id="ACRNAN_scaffold3905.g28025.t1"/>
    </source>
</evidence>
<evidence type="ECO:0000256" key="1">
    <source>
        <dbReference type="ARBA" id="ARBA00004192"/>
    </source>
</evidence>
<evidence type="ECO:0000256" key="2">
    <source>
        <dbReference type="ARBA" id="ARBA00012513"/>
    </source>
</evidence>
<dbReference type="PROSITE" id="PS50011">
    <property type="entry name" value="PROTEIN_KINASE_DOM"/>
    <property type="match status" value="1"/>
</dbReference>
<comment type="catalytic activity">
    <reaction evidence="11">
        <text>L-seryl-[protein] + ATP = O-phospho-L-seryl-[protein] + ADP + H(+)</text>
        <dbReference type="Rhea" id="RHEA:17989"/>
        <dbReference type="Rhea" id="RHEA-COMP:9863"/>
        <dbReference type="Rhea" id="RHEA-COMP:11604"/>
        <dbReference type="ChEBI" id="CHEBI:15378"/>
        <dbReference type="ChEBI" id="CHEBI:29999"/>
        <dbReference type="ChEBI" id="CHEBI:30616"/>
        <dbReference type="ChEBI" id="CHEBI:83421"/>
        <dbReference type="ChEBI" id="CHEBI:456216"/>
        <dbReference type="EC" id="2.7.11.1"/>
    </reaction>
</comment>
<dbReference type="Gene3D" id="3.30.200.20">
    <property type="entry name" value="Phosphorylase Kinase, domain 1"/>
    <property type="match status" value="1"/>
</dbReference>
<dbReference type="PROSITE" id="PS00108">
    <property type="entry name" value="PROTEIN_KINASE_ST"/>
    <property type="match status" value="1"/>
</dbReference>
<dbReference type="PANTHER" id="PTHR22984">
    <property type="entry name" value="SERINE/THREONINE-PROTEIN KINASE PIM"/>
    <property type="match status" value="1"/>
</dbReference>
<organism evidence="14 15">
    <name type="scientific">Acrobeloides nanus</name>
    <dbReference type="NCBI Taxonomy" id="290746"/>
    <lineage>
        <taxon>Eukaryota</taxon>
        <taxon>Metazoa</taxon>
        <taxon>Ecdysozoa</taxon>
        <taxon>Nematoda</taxon>
        <taxon>Chromadorea</taxon>
        <taxon>Rhabditida</taxon>
        <taxon>Tylenchina</taxon>
        <taxon>Cephalobomorpha</taxon>
        <taxon>Cephaloboidea</taxon>
        <taxon>Cephalobidae</taxon>
        <taxon>Acrobeloides</taxon>
    </lineage>
</organism>
<name>A0A914DVM4_9BILA</name>
<keyword evidence="7" id="KW-0418">Kinase</keyword>
<reference evidence="15" key="1">
    <citation type="submission" date="2022-11" db="UniProtKB">
        <authorList>
            <consortium name="WormBaseParasite"/>
        </authorList>
    </citation>
    <scope>IDENTIFICATION</scope>
</reference>
<evidence type="ECO:0000256" key="10">
    <source>
        <dbReference type="ARBA" id="ARBA00047899"/>
    </source>
</evidence>
<sequence length="688" mass="77837">MLKKKLQDLKIYLSYNFACLHPKEHSAKQFRKQYVLGEEIGRGGFGIVYKAHRIEDNLPVAVKFIERRHVRQWSMCNGQLIPSEICHLELCSDIPGVVRLIDWFTSTKGFLVVMERPERFMDLFDVLSAYGRLDEQTARRIFVQVVDIVLKMNSEHSLIHRDIKDENVILDMKTGDVKLCDFGAADFVNSATKKTFQGTKSYCPPEVFKRQKYLPLESTSWSLGVLLYILLVGSNPFKNEIHVVLGKLSFPAYISPECQALIRRCLCTSPDRRATLAEIRAHPWMNVPLEVYTQAFHTILRKRSVKRKTRRRRGRSAVDFSSDEEDETEDNSCANLARFPETNGAISLPVASTNVSNVIETIKNEPIIVHSENVVTKSKPDRKVLQVARCTSCYENISESIPLPQPLSERKESLEIYHSISSSLAGYETAASTVSQSIDDDLHSSAYGSYFSARESLSEVDIELSIDVRENEDEAGTPCPPSVNTLIREPSIDSEDTTTEATIANPIRRMTFSDSEDEATIYENHPTKILKRSSRRSQMERRMLFSRKDACQRSVSLRVHPNERVCVNETSPENNRRFRGVKSYEALASTSSTQPVDAELLSHPAKPLPRLETRRTSNGYQLFSNDYCFSRVGSPANQENQAEVNQKKIVPVRKCPTGCSNNSFGQDTSRFPLAVFDVNSLPVAALQT</sequence>
<dbReference type="WBParaSite" id="ACRNAN_scaffold3905.g28025.t1">
    <property type="protein sequence ID" value="ACRNAN_scaffold3905.g28025.t1"/>
    <property type="gene ID" value="ACRNAN_scaffold3905.g28025"/>
</dbReference>
<keyword evidence="8 12" id="KW-0067">ATP-binding</keyword>
<dbReference type="InterPro" id="IPR008271">
    <property type="entry name" value="Ser/Thr_kinase_AS"/>
</dbReference>
<dbReference type="Gene3D" id="1.10.510.10">
    <property type="entry name" value="Transferase(Phosphotransferase) domain 1"/>
    <property type="match status" value="1"/>
</dbReference>
<proteinExistence type="predicted"/>
<comment type="subcellular location">
    <subcellularLocation>
        <location evidence="1">Host cytoplasm</location>
    </subcellularLocation>
</comment>
<accession>A0A914DVM4</accession>
<dbReference type="InterPro" id="IPR017441">
    <property type="entry name" value="Protein_kinase_ATP_BS"/>
</dbReference>
<keyword evidence="6 12" id="KW-0547">Nucleotide-binding</keyword>
<dbReference type="Pfam" id="PF00069">
    <property type="entry name" value="Pkinase"/>
    <property type="match status" value="1"/>
</dbReference>
<dbReference type="GO" id="GO:0030430">
    <property type="term" value="C:host cell cytoplasm"/>
    <property type="evidence" value="ECO:0007669"/>
    <property type="project" value="UniProtKB-SubCell"/>
</dbReference>
<evidence type="ECO:0000256" key="6">
    <source>
        <dbReference type="ARBA" id="ARBA00022741"/>
    </source>
</evidence>
<dbReference type="FunFam" id="3.30.200.20:FF:000547">
    <property type="entry name" value="Serine/threonine-protein kinase prk-2"/>
    <property type="match status" value="1"/>
</dbReference>
<evidence type="ECO:0000256" key="4">
    <source>
        <dbReference type="ARBA" id="ARBA00022527"/>
    </source>
</evidence>
<dbReference type="AlphaFoldDB" id="A0A914DVM4"/>
<dbReference type="EC" id="2.7.11.1" evidence="2"/>
<protein>
    <recommendedName>
        <fullName evidence="3">Serine/threonine-protein kinase 1</fullName>
        <ecNumber evidence="2">2.7.11.1</ecNumber>
    </recommendedName>
</protein>
<evidence type="ECO:0000256" key="9">
    <source>
        <dbReference type="ARBA" id="ARBA00023200"/>
    </source>
</evidence>
<dbReference type="Proteomes" id="UP000887540">
    <property type="component" value="Unplaced"/>
</dbReference>
<feature type="binding site" evidence="12">
    <location>
        <position position="63"/>
    </location>
    <ligand>
        <name>ATP</name>
        <dbReference type="ChEBI" id="CHEBI:30616"/>
    </ligand>
</feature>
<dbReference type="GO" id="GO:0005737">
    <property type="term" value="C:cytoplasm"/>
    <property type="evidence" value="ECO:0007669"/>
    <property type="project" value="TreeGrafter"/>
</dbReference>
<dbReference type="SMART" id="SM00220">
    <property type="entry name" value="S_TKc"/>
    <property type="match status" value="1"/>
</dbReference>
<evidence type="ECO:0000256" key="5">
    <source>
        <dbReference type="ARBA" id="ARBA00022679"/>
    </source>
</evidence>
<feature type="domain" description="Protein kinase" evidence="13">
    <location>
        <begin position="34"/>
        <end position="285"/>
    </location>
</feature>
<dbReference type="GO" id="GO:0005524">
    <property type="term" value="F:ATP binding"/>
    <property type="evidence" value="ECO:0007669"/>
    <property type="project" value="UniProtKB-UniRule"/>
</dbReference>
<dbReference type="PANTHER" id="PTHR22984:SF25">
    <property type="entry name" value="PROTEIN KINASE DOMAIN-CONTAINING PROTEIN"/>
    <property type="match status" value="1"/>
</dbReference>
<dbReference type="InterPro" id="IPR051138">
    <property type="entry name" value="PIM_Ser/Thr_kinase"/>
</dbReference>
<evidence type="ECO:0000256" key="8">
    <source>
        <dbReference type="ARBA" id="ARBA00022840"/>
    </source>
</evidence>
<keyword evidence="5" id="KW-0808">Transferase</keyword>
<evidence type="ECO:0000256" key="3">
    <source>
        <dbReference type="ARBA" id="ARBA00016885"/>
    </source>
</evidence>
<keyword evidence="14" id="KW-1185">Reference proteome</keyword>
<dbReference type="InterPro" id="IPR011009">
    <property type="entry name" value="Kinase-like_dom_sf"/>
</dbReference>
<dbReference type="SUPFAM" id="SSF56112">
    <property type="entry name" value="Protein kinase-like (PK-like)"/>
    <property type="match status" value="1"/>
</dbReference>
<dbReference type="PROSITE" id="PS00107">
    <property type="entry name" value="PROTEIN_KINASE_ATP"/>
    <property type="match status" value="1"/>
</dbReference>
<dbReference type="InterPro" id="IPR000719">
    <property type="entry name" value="Prot_kinase_dom"/>
</dbReference>
<keyword evidence="9" id="KW-1035">Host cytoplasm</keyword>